<dbReference type="GeneID" id="27347889"/>
<dbReference type="PANTHER" id="PTHR38887">
    <property type="entry name" value="CHROMOSOME 21, WHOLE GENOME SHOTGUN SEQUENCE"/>
    <property type="match status" value="1"/>
</dbReference>
<dbReference type="HOGENOM" id="CLU_2133247_0_0_1"/>
<protein>
    <submittedName>
        <fullName evidence="1">Uncharacterized protein</fullName>
    </submittedName>
</protein>
<accession>A0A0D2CPQ9</accession>
<dbReference type="RefSeq" id="XP_016245745.1">
    <property type="nucleotide sequence ID" value="XM_016395889.1"/>
</dbReference>
<dbReference type="AlphaFoldDB" id="A0A0D2CPQ9"/>
<reference evidence="1 2" key="1">
    <citation type="submission" date="2015-01" db="EMBL/GenBank/DDBJ databases">
        <title>The Genome Sequence of Cladophialophora immunda CBS83496.</title>
        <authorList>
            <consortium name="The Broad Institute Genomics Platform"/>
            <person name="Cuomo C."/>
            <person name="de Hoog S."/>
            <person name="Gorbushina A."/>
            <person name="Stielow B."/>
            <person name="Teixiera M."/>
            <person name="Abouelleil A."/>
            <person name="Chapman S.B."/>
            <person name="Priest M."/>
            <person name="Young S.K."/>
            <person name="Wortman J."/>
            <person name="Nusbaum C."/>
            <person name="Birren B."/>
        </authorList>
    </citation>
    <scope>NUCLEOTIDE SEQUENCE [LARGE SCALE GENOMIC DNA]</scope>
    <source>
        <strain evidence="1 2">CBS 83496</strain>
    </source>
</reference>
<dbReference type="OrthoDB" id="3433125at2759"/>
<dbReference type="VEuPathDB" id="FungiDB:PV07_08695"/>
<sequence length="113" mass="12324">MVGSCSENQFESATHFDLRFLRQCCCETPVLIANGPAGAPRKVAVVYKQLVPHDWHRSKTFIDFINDLVRASKASPVFDMINLACFAVGLVPNPITMAVSITVQVAGGTDEEL</sequence>
<gene>
    <name evidence="1" type="ORF">PV07_08695</name>
</gene>
<name>A0A0D2CPQ9_9EURO</name>
<dbReference type="PANTHER" id="PTHR38887:SF1">
    <property type="entry name" value="RAS MODIFICATION PROTEIN ERF4"/>
    <property type="match status" value="1"/>
</dbReference>
<organism evidence="1 2">
    <name type="scientific">Cladophialophora immunda</name>
    <dbReference type="NCBI Taxonomy" id="569365"/>
    <lineage>
        <taxon>Eukaryota</taxon>
        <taxon>Fungi</taxon>
        <taxon>Dikarya</taxon>
        <taxon>Ascomycota</taxon>
        <taxon>Pezizomycotina</taxon>
        <taxon>Eurotiomycetes</taxon>
        <taxon>Chaetothyriomycetidae</taxon>
        <taxon>Chaetothyriales</taxon>
        <taxon>Herpotrichiellaceae</taxon>
        <taxon>Cladophialophora</taxon>
    </lineage>
</organism>
<dbReference type="InterPro" id="IPR053221">
    <property type="entry name" value="Burnettramic_acid_biosynth"/>
</dbReference>
<evidence type="ECO:0000313" key="1">
    <source>
        <dbReference type="EMBL" id="KIW25529.1"/>
    </source>
</evidence>
<evidence type="ECO:0000313" key="2">
    <source>
        <dbReference type="Proteomes" id="UP000054466"/>
    </source>
</evidence>
<dbReference type="STRING" id="569365.A0A0D2CPQ9"/>
<proteinExistence type="predicted"/>
<dbReference type="EMBL" id="KN847044">
    <property type="protein sequence ID" value="KIW25529.1"/>
    <property type="molecule type" value="Genomic_DNA"/>
</dbReference>
<keyword evidence="2" id="KW-1185">Reference proteome</keyword>
<dbReference type="Proteomes" id="UP000054466">
    <property type="component" value="Unassembled WGS sequence"/>
</dbReference>